<dbReference type="Pfam" id="PF07920">
    <property type="entry name" value="DUF1684"/>
    <property type="match status" value="1"/>
</dbReference>
<dbReference type="PANTHER" id="PTHR41913:SF1">
    <property type="entry name" value="DUF1684 DOMAIN-CONTAINING PROTEIN"/>
    <property type="match status" value="1"/>
</dbReference>
<dbReference type="PANTHER" id="PTHR41913">
    <property type="entry name" value="DUF1684 DOMAIN-CONTAINING PROTEIN"/>
    <property type="match status" value="1"/>
</dbReference>
<evidence type="ECO:0000313" key="1">
    <source>
        <dbReference type="EMBL" id="PJR04147.1"/>
    </source>
</evidence>
<accession>A0A2M9R5L0</accession>
<evidence type="ECO:0000313" key="2">
    <source>
        <dbReference type="Proteomes" id="UP000231960"/>
    </source>
</evidence>
<sequence>MMKKIISKIILFVLISTIYGCSNPQKRPVDNSSIPAIERHQKKLKSFYDNSKTTPLSKEEKRSFEGIHFFPIDTTYIVKAHFERLENQEKFKMPTTGENEPLYMKFAKISFELNDKYHELIVYQNLDLLNEDGYEDYLFLPFLDETNGEETYGGGRYLDLENPYSDTLVINFNLAYQPYCAYAAGYSCPIVPLENLVETRVEAGVKF</sequence>
<dbReference type="OrthoDB" id="5493262at2"/>
<dbReference type="Proteomes" id="UP000231960">
    <property type="component" value="Unassembled WGS sequence"/>
</dbReference>
<name>A0A2M9R5L0_9FLAO</name>
<organism evidence="1 2">
    <name type="scientific">Avrilella dinanensis</name>
    <dbReference type="NCBI Taxonomy" id="2008672"/>
    <lineage>
        <taxon>Bacteria</taxon>
        <taxon>Pseudomonadati</taxon>
        <taxon>Bacteroidota</taxon>
        <taxon>Flavobacteriia</taxon>
        <taxon>Flavobacteriales</taxon>
        <taxon>Flavobacteriaceae</taxon>
        <taxon>Avrilella</taxon>
    </lineage>
</organism>
<dbReference type="RefSeq" id="WP_100677710.1">
    <property type="nucleotide sequence ID" value="NZ_NIPO01000001.1"/>
</dbReference>
<dbReference type="InterPro" id="IPR012467">
    <property type="entry name" value="DUF1684"/>
</dbReference>
<dbReference type="PROSITE" id="PS51257">
    <property type="entry name" value="PROKAR_LIPOPROTEIN"/>
    <property type="match status" value="1"/>
</dbReference>
<proteinExistence type="predicted"/>
<dbReference type="AlphaFoldDB" id="A0A2M9R5L0"/>
<reference evidence="1 2" key="1">
    <citation type="submission" date="2017-06" db="EMBL/GenBank/DDBJ databases">
        <title>Description of Avrilella dinanensis gen. nov. sp. nov.</title>
        <authorList>
            <person name="Leyer C."/>
            <person name="Sassi M."/>
            <person name="Minet J."/>
            <person name="Kayal S."/>
            <person name="Cattoir V."/>
        </authorList>
    </citation>
    <scope>NUCLEOTIDE SEQUENCE [LARGE SCALE GENOMIC DNA]</scope>
    <source>
        <strain evidence="1 2">UR159</strain>
    </source>
</reference>
<dbReference type="EMBL" id="NIPO01000001">
    <property type="protein sequence ID" value="PJR04147.1"/>
    <property type="molecule type" value="Genomic_DNA"/>
</dbReference>
<gene>
    <name evidence="1" type="ORF">CDL10_06145</name>
</gene>
<keyword evidence="2" id="KW-1185">Reference proteome</keyword>
<evidence type="ECO:0008006" key="3">
    <source>
        <dbReference type="Google" id="ProtNLM"/>
    </source>
</evidence>
<protein>
    <recommendedName>
        <fullName evidence="3">DUF1684 domain-containing protein</fullName>
    </recommendedName>
</protein>
<comment type="caution">
    <text evidence="1">The sequence shown here is derived from an EMBL/GenBank/DDBJ whole genome shotgun (WGS) entry which is preliminary data.</text>
</comment>